<evidence type="ECO:0008006" key="5">
    <source>
        <dbReference type="Google" id="ProtNLM"/>
    </source>
</evidence>
<reference evidence="4" key="1">
    <citation type="submission" date="2018-01" db="EMBL/GenBank/DDBJ databases">
        <authorList>
            <person name="Alioto T."/>
            <person name="Alioto T."/>
        </authorList>
    </citation>
    <scope>NUCLEOTIDE SEQUENCE [LARGE SCALE GENOMIC DNA]</scope>
</reference>
<evidence type="ECO:0000313" key="4">
    <source>
        <dbReference type="Proteomes" id="UP000268350"/>
    </source>
</evidence>
<evidence type="ECO:0000256" key="2">
    <source>
        <dbReference type="SAM" id="SignalP"/>
    </source>
</evidence>
<organism evidence="3 4">
    <name type="scientific">Drosophila guanche</name>
    <name type="common">Fruit fly</name>
    <dbReference type="NCBI Taxonomy" id="7266"/>
    <lineage>
        <taxon>Eukaryota</taxon>
        <taxon>Metazoa</taxon>
        <taxon>Ecdysozoa</taxon>
        <taxon>Arthropoda</taxon>
        <taxon>Hexapoda</taxon>
        <taxon>Insecta</taxon>
        <taxon>Pterygota</taxon>
        <taxon>Neoptera</taxon>
        <taxon>Endopterygota</taxon>
        <taxon>Diptera</taxon>
        <taxon>Brachycera</taxon>
        <taxon>Muscomorpha</taxon>
        <taxon>Ephydroidea</taxon>
        <taxon>Drosophilidae</taxon>
        <taxon>Drosophila</taxon>
        <taxon>Sophophora</taxon>
    </lineage>
</organism>
<dbReference type="Proteomes" id="UP000268350">
    <property type="component" value="Unassembled WGS sequence"/>
</dbReference>
<proteinExistence type="predicted"/>
<dbReference type="OrthoDB" id="10520130at2759"/>
<dbReference type="EMBL" id="OUUW01000005">
    <property type="protein sequence ID" value="SPP80195.1"/>
    <property type="molecule type" value="Genomic_DNA"/>
</dbReference>
<dbReference type="OMA" id="MWNSSPR"/>
<evidence type="ECO:0000313" key="3">
    <source>
        <dbReference type="EMBL" id="SPP80195.1"/>
    </source>
</evidence>
<accession>A0A3B0JDM8</accession>
<feature type="chain" id="PRO_5017446091" description="DUF4794 domain-containing protein" evidence="2">
    <location>
        <begin position="25"/>
        <end position="132"/>
    </location>
</feature>
<name>A0A3B0JDM8_DROGU</name>
<dbReference type="AlphaFoldDB" id="A0A3B0JDM8"/>
<feature type="region of interest" description="Disordered" evidence="1">
    <location>
        <begin position="34"/>
        <end position="85"/>
    </location>
</feature>
<feature type="signal peptide" evidence="2">
    <location>
        <begin position="1"/>
        <end position="24"/>
    </location>
</feature>
<keyword evidence="2" id="KW-0732">Signal</keyword>
<feature type="compositionally biased region" description="Polar residues" evidence="1">
    <location>
        <begin position="39"/>
        <end position="53"/>
    </location>
</feature>
<protein>
    <recommendedName>
        <fullName evidence="5">DUF4794 domain-containing protein</fullName>
    </recommendedName>
</protein>
<keyword evidence="4" id="KW-1185">Reference proteome</keyword>
<gene>
    <name evidence="3" type="ORF">DGUA_6G005059</name>
</gene>
<sequence>MKGICGAATVSLVLWISLIRNAHAEDKPPLSVLTAAGTAGQTPLTTEAATTSDAEGEVTITPATQTEPARAPAKKKPAPGGPQGYLEAQLLSMPEMWNSSPRLAPVSRVDLTRAPFYYPMPVYIPYPIPFRP</sequence>
<evidence type="ECO:0000256" key="1">
    <source>
        <dbReference type="SAM" id="MobiDB-lite"/>
    </source>
</evidence>